<dbReference type="InterPro" id="IPR001288">
    <property type="entry name" value="Translation_initiation_fac_3"/>
</dbReference>
<dbReference type="EMBL" id="MHTY01000021">
    <property type="protein sequence ID" value="OHA68600.1"/>
    <property type="molecule type" value="Genomic_DNA"/>
</dbReference>
<dbReference type="SUPFAM" id="SSF54364">
    <property type="entry name" value="Translation initiation factor IF3, N-terminal domain"/>
    <property type="match status" value="1"/>
</dbReference>
<organism evidence="7 8">
    <name type="scientific">Candidatus Wildermuthbacteria bacterium RIFCSPHIGHO2_02_FULL_48_16</name>
    <dbReference type="NCBI Taxonomy" id="1802453"/>
    <lineage>
        <taxon>Bacteria</taxon>
        <taxon>Candidatus Wildermuthiibacteriota</taxon>
    </lineage>
</organism>
<dbReference type="Pfam" id="PF05198">
    <property type="entry name" value="IF3_N"/>
    <property type="match status" value="1"/>
</dbReference>
<evidence type="ECO:0000256" key="2">
    <source>
        <dbReference type="ARBA" id="ARBA00022540"/>
    </source>
</evidence>
<dbReference type="GO" id="GO:0005829">
    <property type="term" value="C:cytosol"/>
    <property type="evidence" value="ECO:0007669"/>
    <property type="project" value="TreeGrafter"/>
</dbReference>
<gene>
    <name evidence="7" type="ORF">A3J68_00020</name>
</gene>
<dbReference type="GO" id="GO:0003743">
    <property type="term" value="F:translation initiation factor activity"/>
    <property type="evidence" value="ECO:0007669"/>
    <property type="project" value="UniProtKB-UniRule"/>
</dbReference>
<dbReference type="Pfam" id="PF00707">
    <property type="entry name" value="IF3_C"/>
    <property type="match status" value="1"/>
</dbReference>
<evidence type="ECO:0000259" key="5">
    <source>
        <dbReference type="Pfam" id="PF00707"/>
    </source>
</evidence>
<dbReference type="NCBIfam" id="TIGR00168">
    <property type="entry name" value="infC"/>
    <property type="match status" value="1"/>
</dbReference>
<dbReference type="InterPro" id="IPR019814">
    <property type="entry name" value="Translation_initiation_fac_3_N"/>
</dbReference>
<evidence type="ECO:0000313" key="8">
    <source>
        <dbReference type="Proteomes" id="UP000178529"/>
    </source>
</evidence>
<dbReference type="GO" id="GO:0043022">
    <property type="term" value="F:ribosome binding"/>
    <property type="evidence" value="ECO:0007669"/>
    <property type="project" value="TreeGrafter"/>
</dbReference>
<accession>A0A1G2R6V9</accession>
<evidence type="ECO:0000259" key="6">
    <source>
        <dbReference type="Pfam" id="PF05198"/>
    </source>
</evidence>
<dbReference type="AlphaFoldDB" id="A0A1G2R6V9"/>
<evidence type="ECO:0000256" key="3">
    <source>
        <dbReference type="ARBA" id="ARBA00022917"/>
    </source>
</evidence>
<dbReference type="GO" id="GO:0032790">
    <property type="term" value="P:ribosome disassembly"/>
    <property type="evidence" value="ECO:0007669"/>
    <property type="project" value="TreeGrafter"/>
</dbReference>
<reference evidence="7 8" key="1">
    <citation type="journal article" date="2016" name="Nat. Commun.">
        <title>Thousands of microbial genomes shed light on interconnected biogeochemical processes in an aquifer system.</title>
        <authorList>
            <person name="Anantharaman K."/>
            <person name="Brown C.T."/>
            <person name="Hug L.A."/>
            <person name="Sharon I."/>
            <person name="Castelle C.J."/>
            <person name="Probst A.J."/>
            <person name="Thomas B.C."/>
            <person name="Singh A."/>
            <person name="Wilkins M.J."/>
            <person name="Karaoz U."/>
            <person name="Brodie E.L."/>
            <person name="Williams K.H."/>
            <person name="Hubbard S.S."/>
            <person name="Banfield J.F."/>
        </authorList>
    </citation>
    <scope>NUCLEOTIDE SEQUENCE [LARGE SCALE GENOMIC DNA]</scope>
</reference>
<keyword evidence="3" id="KW-0648">Protein biosynthesis</keyword>
<protein>
    <recommendedName>
        <fullName evidence="4">Translation initiation factor IF-3</fullName>
    </recommendedName>
</protein>
<keyword evidence="2 7" id="KW-0396">Initiation factor</keyword>
<dbReference type="Proteomes" id="UP000178529">
    <property type="component" value="Unassembled WGS sequence"/>
</dbReference>
<dbReference type="GO" id="GO:0016020">
    <property type="term" value="C:membrane"/>
    <property type="evidence" value="ECO:0007669"/>
    <property type="project" value="TreeGrafter"/>
</dbReference>
<comment type="caution">
    <text evidence="7">The sequence shown here is derived from an EMBL/GenBank/DDBJ whole genome shotgun (WGS) entry which is preliminary data.</text>
</comment>
<dbReference type="InterPro" id="IPR036787">
    <property type="entry name" value="T_IF-3_N_sf"/>
</dbReference>
<comment type="similarity">
    <text evidence="1">Belongs to the IF-3 family.</text>
</comment>
<dbReference type="PANTHER" id="PTHR10938:SF0">
    <property type="entry name" value="TRANSLATION INITIATION FACTOR IF-3, MITOCHONDRIAL"/>
    <property type="match status" value="1"/>
</dbReference>
<dbReference type="SUPFAM" id="SSF55200">
    <property type="entry name" value="Translation initiation factor IF3, C-terminal domain"/>
    <property type="match status" value="1"/>
</dbReference>
<evidence type="ECO:0000313" key="7">
    <source>
        <dbReference type="EMBL" id="OHA68600.1"/>
    </source>
</evidence>
<feature type="domain" description="Translation initiation factor 3 C-terminal" evidence="5">
    <location>
        <begin position="84"/>
        <end position="169"/>
    </location>
</feature>
<sequence>MLTKHTFVNNQIRAKEVRLIDEAGKQVGLLPLEEALSLAKSKGLDLIQVTEKVDPPVCKLGNYGKFLYQQGKKERKAGQQKASRLKEVRLTFGISTHDMETRAKQAKLFLGRGDTVRIVMRLRGREKAMGTFAREKAEKFLEIVRALIPITIDREPKMEPAGLSLIITKK</sequence>
<dbReference type="PANTHER" id="PTHR10938">
    <property type="entry name" value="TRANSLATION INITIATION FACTOR IF-3"/>
    <property type="match status" value="1"/>
</dbReference>
<feature type="domain" description="Translation initiation factor 3 N-terminal" evidence="6">
    <location>
        <begin position="8"/>
        <end position="77"/>
    </location>
</feature>
<name>A0A1G2R6V9_9BACT</name>
<evidence type="ECO:0000256" key="1">
    <source>
        <dbReference type="ARBA" id="ARBA00005439"/>
    </source>
</evidence>
<proteinExistence type="inferred from homology"/>
<evidence type="ECO:0000256" key="4">
    <source>
        <dbReference type="NCBIfam" id="TIGR00168"/>
    </source>
</evidence>
<dbReference type="Gene3D" id="3.30.110.10">
    <property type="entry name" value="Translation initiation factor 3 (IF-3), C-terminal domain"/>
    <property type="match status" value="1"/>
</dbReference>
<dbReference type="InterPro" id="IPR036788">
    <property type="entry name" value="T_IF-3_C_sf"/>
</dbReference>
<dbReference type="InterPro" id="IPR019815">
    <property type="entry name" value="Translation_initiation_fac_3_C"/>
</dbReference>
<dbReference type="Gene3D" id="3.10.20.80">
    <property type="entry name" value="Translation initiation factor 3 (IF-3), N-terminal domain"/>
    <property type="match status" value="1"/>
</dbReference>